<feature type="transmembrane region" description="Helical" evidence="9">
    <location>
        <begin position="160"/>
        <end position="180"/>
    </location>
</feature>
<sequence length="270" mass="29266">MAAHKWIRTPKGYVTITMAVLLVIAAIGSEDISGIYNGFIAVAASLAADFTCSHVVKKKRGLPDGAVITGLIIALILSTTAPWYIVAATSMIAILSKYIFVYKKKPIFNPAAFGLLLSILLFRTGQSWWGAFGDLPSWTIVFLLIGGYTVTNRVNKFPQVFSFLGTYFILLLIMGILHVGDAADALRPPFINASLFFALFMLTDPPTSPAKEKDQVIFGVLGAAAGAVVYSLFGGLMYLFIGLLVGNLYHLLKNPALRAAKLQNRSYHKA</sequence>
<feature type="transmembrane region" description="Helical" evidence="9">
    <location>
        <begin position="61"/>
        <end position="77"/>
    </location>
</feature>
<evidence type="ECO:0000256" key="5">
    <source>
        <dbReference type="ARBA" id="ARBA00022692"/>
    </source>
</evidence>
<comment type="caution">
    <text evidence="10">The sequence shown here is derived from an EMBL/GenBank/DDBJ whole genome shotgun (WGS) entry which is preliminary data.</text>
</comment>
<dbReference type="InterPro" id="IPR004338">
    <property type="entry name" value="NqrB/RnfD"/>
</dbReference>
<feature type="transmembrane region" description="Helical" evidence="9">
    <location>
        <begin position="216"/>
        <end position="241"/>
    </location>
</feature>
<evidence type="ECO:0000256" key="6">
    <source>
        <dbReference type="ARBA" id="ARBA00022967"/>
    </source>
</evidence>
<name>A0A4R5KJE4_9BACL</name>
<dbReference type="PANTHER" id="PTHR30578:SF0">
    <property type="entry name" value="ION-TRANSLOCATING OXIDOREDUCTASE COMPLEX SUBUNIT D"/>
    <property type="match status" value="1"/>
</dbReference>
<keyword evidence="5 9" id="KW-0812">Transmembrane</keyword>
<evidence type="ECO:0000256" key="9">
    <source>
        <dbReference type="SAM" id="Phobius"/>
    </source>
</evidence>
<gene>
    <name evidence="10" type="ORF">E1757_23820</name>
</gene>
<evidence type="ECO:0000256" key="1">
    <source>
        <dbReference type="ARBA" id="ARBA00022448"/>
    </source>
</evidence>
<keyword evidence="11" id="KW-1185">Reference proteome</keyword>
<evidence type="ECO:0000313" key="10">
    <source>
        <dbReference type="EMBL" id="TDF94440.1"/>
    </source>
</evidence>
<proteinExistence type="predicted"/>
<dbReference type="OrthoDB" id="260854at2"/>
<feature type="transmembrane region" description="Helical" evidence="9">
    <location>
        <begin position="128"/>
        <end position="148"/>
    </location>
</feature>
<keyword evidence="7 9" id="KW-1133">Transmembrane helix</keyword>
<accession>A0A4R5KJE4</accession>
<keyword evidence="3" id="KW-0285">Flavoprotein</keyword>
<dbReference type="GO" id="GO:0055085">
    <property type="term" value="P:transmembrane transport"/>
    <property type="evidence" value="ECO:0007669"/>
    <property type="project" value="InterPro"/>
</dbReference>
<dbReference type="EMBL" id="SMRT01000013">
    <property type="protein sequence ID" value="TDF94440.1"/>
    <property type="molecule type" value="Genomic_DNA"/>
</dbReference>
<evidence type="ECO:0000256" key="2">
    <source>
        <dbReference type="ARBA" id="ARBA00022553"/>
    </source>
</evidence>
<keyword evidence="6" id="KW-1278">Translocase</keyword>
<keyword evidence="1" id="KW-0813">Transport</keyword>
<keyword evidence="8 9" id="KW-0472">Membrane</keyword>
<dbReference type="AlphaFoldDB" id="A0A4R5KJE4"/>
<evidence type="ECO:0008006" key="12">
    <source>
        <dbReference type="Google" id="ProtNLM"/>
    </source>
</evidence>
<feature type="transmembrane region" description="Helical" evidence="9">
    <location>
        <begin position="12"/>
        <end position="29"/>
    </location>
</feature>
<keyword evidence="2" id="KW-0597">Phosphoprotein</keyword>
<feature type="transmembrane region" description="Helical" evidence="9">
    <location>
        <begin position="107"/>
        <end position="122"/>
    </location>
</feature>
<evidence type="ECO:0000256" key="8">
    <source>
        <dbReference type="ARBA" id="ARBA00023136"/>
    </source>
</evidence>
<evidence type="ECO:0000256" key="3">
    <source>
        <dbReference type="ARBA" id="ARBA00022630"/>
    </source>
</evidence>
<organism evidence="10 11">
    <name type="scientific">Paenibacillus piri</name>
    <dbReference type="NCBI Taxonomy" id="2547395"/>
    <lineage>
        <taxon>Bacteria</taxon>
        <taxon>Bacillati</taxon>
        <taxon>Bacillota</taxon>
        <taxon>Bacilli</taxon>
        <taxon>Bacillales</taxon>
        <taxon>Paenibacillaceae</taxon>
        <taxon>Paenibacillus</taxon>
    </lineage>
</organism>
<dbReference type="RefSeq" id="WP_133232821.1">
    <property type="nucleotide sequence ID" value="NZ_SMRT01000013.1"/>
</dbReference>
<dbReference type="Proteomes" id="UP000295636">
    <property type="component" value="Unassembled WGS sequence"/>
</dbReference>
<evidence type="ECO:0000256" key="7">
    <source>
        <dbReference type="ARBA" id="ARBA00022989"/>
    </source>
</evidence>
<reference evidence="10 11" key="1">
    <citation type="submission" date="2019-03" db="EMBL/GenBank/DDBJ databases">
        <title>This is whole genome sequence of Paenibacillus sp MS74 strain.</title>
        <authorList>
            <person name="Trinh H.N."/>
        </authorList>
    </citation>
    <scope>NUCLEOTIDE SEQUENCE [LARGE SCALE GENOMIC DNA]</scope>
    <source>
        <strain evidence="10 11">MS74</strain>
    </source>
</reference>
<protein>
    <recommendedName>
        <fullName evidence="12">RnfABCDGE type electron transport complex subunit D</fullName>
    </recommendedName>
</protein>
<dbReference type="GO" id="GO:0005886">
    <property type="term" value="C:plasma membrane"/>
    <property type="evidence" value="ECO:0007669"/>
    <property type="project" value="TreeGrafter"/>
</dbReference>
<evidence type="ECO:0000313" key="11">
    <source>
        <dbReference type="Proteomes" id="UP000295636"/>
    </source>
</evidence>
<keyword evidence="4" id="KW-0288">FMN</keyword>
<dbReference type="Pfam" id="PF03116">
    <property type="entry name" value="NQR2_RnfD_RnfE"/>
    <property type="match status" value="2"/>
</dbReference>
<evidence type="ECO:0000256" key="4">
    <source>
        <dbReference type="ARBA" id="ARBA00022643"/>
    </source>
</evidence>
<dbReference type="PANTHER" id="PTHR30578">
    <property type="entry name" value="ELECTRON TRANSPORT COMPLEX PROTEIN RNFD"/>
    <property type="match status" value="1"/>
</dbReference>